<dbReference type="Gene3D" id="4.10.240.10">
    <property type="entry name" value="Zn(2)-C6 fungal-type DNA-binding domain"/>
    <property type="match status" value="1"/>
</dbReference>
<dbReference type="Pfam" id="PF04082">
    <property type="entry name" value="Fungal_trans"/>
    <property type="match status" value="1"/>
</dbReference>
<feature type="region of interest" description="Disordered" evidence="5">
    <location>
        <begin position="112"/>
        <end position="157"/>
    </location>
</feature>
<evidence type="ECO:0000313" key="7">
    <source>
        <dbReference type="EMBL" id="KAF2677991.1"/>
    </source>
</evidence>
<dbReference type="GO" id="GO:0003677">
    <property type="term" value="F:DNA binding"/>
    <property type="evidence" value="ECO:0007669"/>
    <property type="project" value="InterPro"/>
</dbReference>
<reference evidence="7" key="1">
    <citation type="journal article" date="2020" name="Stud. Mycol.">
        <title>101 Dothideomycetes genomes: a test case for predicting lifestyles and emergence of pathogens.</title>
        <authorList>
            <person name="Haridas S."/>
            <person name="Albert R."/>
            <person name="Binder M."/>
            <person name="Bloem J."/>
            <person name="Labutti K."/>
            <person name="Salamov A."/>
            <person name="Andreopoulos B."/>
            <person name="Baker S."/>
            <person name="Barry K."/>
            <person name="Bills G."/>
            <person name="Bluhm B."/>
            <person name="Cannon C."/>
            <person name="Castanera R."/>
            <person name="Culley D."/>
            <person name="Daum C."/>
            <person name="Ezra D."/>
            <person name="Gonzalez J."/>
            <person name="Henrissat B."/>
            <person name="Kuo A."/>
            <person name="Liang C."/>
            <person name="Lipzen A."/>
            <person name="Lutzoni F."/>
            <person name="Magnuson J."/>
            <person name="Mondo S."/>
            <person name="Nolan M."/>
            <person name="Ohm R."/>
            <person name="Pangilinan J."/>
            <person name="Park H.-J."/>
            <person name="Ramirez L."/>
            <person name="Alfaro M."/>
            <person name="Sun H."/>
            <person name="Tritt A."/>
            <person name="Yoshinaga Y."/>
            <person name="Zwiers L.-H."/>
            <person name="Turgeon B."/>
            <person name="Goodwin S."/>
            <person name="Spatafora J."/>
            <person name="Crous P."/>
            <person name="Grigoriev I."/>
        </authorList>
    </citation>
    <scope>NUCLEOTIDE SEQUENCE</scope>
    <source>
        <strain evidence="7">CBS 122367</strain>
    </source>
</reference>
<evidence type="ECO:0000259" key="6">
    <source>
        <dbReference type="PROSITE" id="PS50048"/>
    </source>
</evidence>
<dbReference type="GO" id="GO:0000981">
    <property type="term" value="F:DNA-binding transcription factor activity, RNA polymerase II-specific"/>
    <property type="evidence" value="ECO:0007669"/>
    <property type="project" value="InterPro"/>
</dbReference>
<dbReference type="PANTHER" id="PTHR47840">
    <property type="entry name" value="ZN(II)2CYS6 TRANSCRIPTION FACTOR (EUROFUNG)-RELATED"/>
    <property type="match status" value="1"/>
</dbReference>
<dbReference type="SMART" id="SM00906">
    <property type="entry name" value="Fungal_trans"/>
    <property type="match status" value="1"/>
</dbReference>
<evidence type="ECO:0000256" key="2">
    <source>
        <dbReference type="ARBA" id="ARBA00023015"/>
    </source>
</evidence>
<dbReference type="AlphaFoldDB" id="A0A6G1IJ69"/>
<dbReference type="SMART" id="SM00066">
    <property type="entry name" value="GAL4"/>
    <property type="match status" value="1"/>
</dbReference>
<evidence type="ECO:0000313" key="8">
    <source>
        <dbReference type="Proteomes" id="UP000799291"/>
    </source>
</evidence>
<dbReference type="InterPro" id="IPR007219">
    <property type="entry name" value="XnlR_reg_dom"/>
</dbReference>
<dbReference type="CDD" id="cd00067">
    <property type="entry name" value="GAL4"/>
    <property type="match status" value="1"/>
</dbReference>
<feature type="compositionally biased region" description="Low complexity" evidence="5">
    <location>
        <begin position="129"/>
        <end position="142"/>
    </location>
</feature>
<evidence type="ECO:0000256" key="1">
    <source>
        <dbReference type="ARBA" id="ARBA00022723"/>
    </source>
</evidence>
<keyword evidence="2" id="KW-0805">Transcription regulation</keyword>
<evidence type="ECO:0000256" key="5">
    <source>
        <dbReference type="SAM" id="MobiDB-lite"/>
    </source>
</evidence>
<keyword evidence="4" id="KW-0539">Nucleus</keyword>
<organism evidence="7 8">
    <name type="scientific">Lentithecium fluviatile CBS 122367</name>
    <dbReference type="NCBI Taxonomy" id="1168545"/>
    <lineage>
        <taxon>Eukaryota</taxon>
        <taxon>Fungi</taxon>
        <taxon>Dikarya</taxon>
        <taxon>Ascomycota</taxon>
        <taxon>Pezizomycotina</taxon>
        <taxon>Dothideomycetes</taxon>
        <taxon>Pleosporomycetidae</taxon>
        <taxon>Pleosporales</taxon>
        <taxon>Massarineae</taxon>
        <taxon>Lentitheciaceae</taxon>
        <taxon>Lentithecium</taxon>
    </lineage>
</organism>
<protein>
    <recommendedName>
        <fullName evidence="6">Zn(2)-C6 fungal-type domain-containing protein</fullName>
    </recommendedName>
</protein>
<dbReference type="SUPFAM" id="SSF57701">
    <property type="entry name" value="Zn2/Cys6 DNA-binding domain"/>
    <property type="match status" value="1"/>
</dbReference>
<dbReference type="Proteomes" id="UP000799291">
    <property type="component" value="Unassembled WGS sequence"/>
</dbReference>
<evidence type="ECO:0000256" key="3">
    <source>
        <dbReference type="ARBA" id="ARBA00023163"/>
    </source>
</evidence>
<dbReference type="PROSITE" id="PS50048">
    <property type="entry name" value="ZN2_CY6_FUNGAL_2"/>
    <property type="match status" value="1"/>
</dbReference>
<dbReference type="Pfam" id="PF00172">
    <property type="entry name" value="Zn_clus"/>
    <property type="match status" value="1"/>
</dbReference>
<dbReference type="EMBL" id="MU005616">
    <property type="protein sequence ID" value="KAF2677991.1"/>
    <property type="molecule type" value="Genomic_DNA"/>
</dbReference>
<dbReference type="CDD" id="cd12148">
    <property type="entry name" value="fungal_TF_MHR"/>
    <property type="match status" value="1"/>
</dbReference>
<dbReference type="PROSITE" id="PS00463">
    <property type="entry name" value="ZN2_CY6_FUNGAL_1"/>
    <property type="match status" value="1"/>
</dbReference>
<accession>A0A6G1IJ69</accession>
<evidence type="ECO:0000256" key="4">
    <source>
        <dbReference type="ARBA" id="ARBA00023242"/>
    </source>
</evidence>
<keyword evidence="1" id="KW-0479">Metal-binding</keyword>
<dbReference type="GO" id="GO:0008270">
    <property type="term" value="F:zinc ion binding"/>
    <property type="evidence" value="ECO:0007669"/>
    <property type="project" value="InterPro"/>
</dbReference>
<dbReference type="GO" id="GO:0006351">
    <property type="term" value="P:DNA-templated transcription"/>
    <property type="evidence" value="ECO:0007669"/>
    <property type="project" value="InterPro"/>
</dbReference>
<feature type="domain" description="Zn(2)-C6 fungal-type" evidence="6">
    <location>
        <begin position="26"/>
        <end position="59"/>
    </location>
</feature>
<dbReference type="InterPro" id="IPR036864">
    <property type="entry name" value="Zn2-C6_fun-type_DNA-bd_sf"/>
</dbReference>
<dbReference type="InterPro" id="IPR001138">
    <property type="entry name" value="Zn2Cys6_DnaBD"/>
</dbReference>
<keyword evidence="3" id="KW-0804">Transcription</keyword>
<dbReference type="OrthoDB" id="5392779at2759"/>
<sequence length="779" mass="87014">MDSLSNRDCIASPGVKRRKIRKGTRSCWECKRRKVRCSFNSPSDETCAPCRRRRTTCVSQELPEELARGNDQREQSDRIERMEALLEQLGVAINSRDGGTNDGLLSTIRDTVEHSQRHQGTRESTTTRSLPTPSCSDSTPTSALHLPNSLPAVPTHDAQSAPTLAMRAELSESIRWNDMYADKLAKVSQALHAAFPAPQDVHILCSAYKDAVIFAHQTITKSHRELEANGLETVAQLAQIPDSRTHPVLMAKWMLLFALFLQQSVPIDVDGLSECPKIVTARLKDTATCLVTTNEELFGTVESLECILLEALFEKSRGHFRRAWLAVRRAMTAAQLMNLHRSHDLMANRIEPNSTTRPRYLWFRIIYLDRMICLMLGLPAVSLDIDMSVDMIQDTPVGQLERTHMMVAKRILERNEADSSVDDYAMTEAIDAELLGAAEKLPHQFWQPLDFGNFQVPNAHIFWQTLRLANQATHFSLLNHLHLPYLLPLKDDRYSSSKITCAHASRELLTRWMSFRDSNPISTCCRIGDFYALRAGLALCLAHLGNHHNEKPLASLRHQRVGDRSLIERTIVVMDVVSTQAGDPLARGSADLLRRILLVEADAAQGQIYSARKCMQEESLHDDESNVLSIYIPYFGVLKISPEGTISKEPKRSRPLSTQPLDAMQRVAGPGLIYSANELPMVDSAQLRGYQTKSARPSPDDTVAASPQHPLQGFSTNDLTGFDLPQEQSIPWPIAGVDDWAFQGVDTAFFDSLMRGMTGTTVFPSDSETRGDFGGHNQA</sequence>
<dbReference type="PANTHER" id="PTHR47840:SF1">
    <property type="entry name" value="ZN(II)2CYS6 TRANSCRIPTION FACTOR (EUROFUNG)"/>
    <property type="match status" value="1"/>
</dbReference>
<proteinExistence type="predicted"/>
<gene>
    <name evidence="7" type="ORF">K458DRAFT_144681</name>
</gene>
<keyword evidence="8" id="KW-1185">Reference proteome</keyword>
<name>A0A6G1IJ69_9PLEO</name>